<dbReference type="InterPro" id="IPR019686">
    <property type="entry name" value="DUF2536"/>
</dbReference>
<accession>E6TVC2</accession>
<proteinExistence type="predicted"/>
<protein>
    <recommendedName>
        <fullName evidence="3">DUF2536 family protein</fullName>
    </recommendedName>
</protein>
<organism evidence="1 2">
    <name type="scientific">Evansella cellulosilytica (strain ATCC 21833 / DSM 2522 / FERM P-1141 / JCM 9156 / N-4)</name>
    <name type="common">Bacillus cellulosilyticus</name>
    <dbReference type="NCBI Taxonomy" id="649639"/>
    <lineage>
        <taxon>Bacteria</taxon>
        <taxon>Bacillati</taxon>
        <taxon>Bacillota</taxon>
        <taxon>Bacilli</taxon>
        <taxon>Bacillales</taxon>
        <taxon>Bacillaceae</taxon>
        <taxon>Evansella</taxon>
    </lineage>
</organism>
<keyword evidence="2" id="KW-1185">Reference proteome</keyword>
<dbReference type="eggNOG" id="ENOG50331G7">
    <property type="taxonomic scope" value="Bacteria"/>
</dbReference>
<gene>
    <name evidence="1" type="ordered locus">Bcell_1543</name>
</gene>
<dbReference type="AlphaFoldDB" id="E6TVC2"/>
<evidence type="ECO:0008006" key="3">
    <source>
        <dbReference type="Google" id="ProtNLM"/>
    </source>
</evidence>
<dbReference type="EMBL" id="CP002394">
    <property type="protein sequence ID" value="ADU29806.1"/>
    <property type="molecule type" value="Genomic_DNA"/>
</dbReference>
<dbReference type="Pfam" id="PF10750">
    <property type="entry name" value="DUF2536"/>
    <property type="match status" value="1"/>
</dbReference>
<evidence type="ECO:0000313" key="2">
    <source>
        <dbReference type="Proteomes" id="UP000001401"/>
    </source>
</evidence>
<dbReference type="OrthoDB" id="2454327at2"/>
<dbReference type="HOGENOM" id="CLU_182049_0_0_9"/>
<dbReference type="Proteomes" id="UP000001401">
    <property type="component" value="Chromosome"/>
</dbReference>
<dbReference type="RefSeq" id="WP_013488143.1">
    <property type="nucleotide sequence ID" value="NC_014829.1"/>
</dbReference>
<sequence>MLISSNTLKDKVEFFEANDLSTLEKQIAKKIDDNQAIMLEVHHVSHEVTIEPKTGKKVYSAVVHFKGVK</sequence>
<name>E6TVC2_EVAC2</name>
<dbReference type="KEGG" id="bco:Bcell_1543"/>
<evidence type="ECO:0000313" key="1">
    <source>
        <dbReference type="EMBL" id="ADU29806.1"/>
    </source>
</evidence>
<reference evidence="1" key="1">
    <citation type="submission" date="2010-12" db="EMBL/GenBank/DDBJ databases">
        <title>Complete sequence of Bacillus cellulosilyticus DSM 2522.</title>
        <authorList>
            <consortium name="US DOE Joint Genome Institute"/>
            <person name="Lucas S."/>
            <person name="Copeland A."/>
            <person name="Lapidus A."/>
            <person name="Cheng J.-F."/>
            <person name="Bruce D."/>
            <person name="Goodwin L."/>
            <person name="Pitluck S."/>
            <person name="Chertkov O."/>
            <person name="Detter J.C."/>
            <person name="Han C."/>
            <person name="Tapia R."/>
            <person name="Land M."/>
            <person name="Hauser L."/>
            <person name="Jeffries C."/>
            <person name="Kyrpides N."/>
            <person name="Ivanova N."/>
            <person name="Mikhailova N."/>
            <person name="Brumm P."/>
            <person name="Mead D."/>
            <person name="Woyke T."/>
        </authorList>
    </citation>
    <scope>NUCLEOTIDE SEQUENCE [LARGE SCALE GENOMIC DNA]</scope>
    <source>
        <strain evidence="1">DSM 2522</strain>
    </source>
</reference>
<dbReference type="STRING" id="649639.Bcell_1543"/>